<dbReference type="InterPro" id="IPR001471">
    <property type="entry name" value="AP2/ERF_dom"/>
</dbReference>
<dbReference type="Proteomes" id="UP000824469">
    <property type="component" value="Unassembled WGS sequence"/>
</dbReference>
<comment type="caution">
    <text evidence="7">The sequence shown here is derived from an EMBL/GenBank/DDBJ whole genome shotgun (WGS) entry which is preliminary data.</text>
</comment>
<dbReference type="AlphaFoldDB" id="A0AA38GJU6"/>
<keyword evidence="5" id="KW-0539">Nucleus</keyword>
<feature type="non-terminal residue" evidence="7">
    <location>
        <position position="163"/>
    </location>
</feature>
<keyword evidence="3" id="KW-0238">DNA-binding</keyword>
<keyword evidence="8" id="KW-1185">Reference proteome</keyword>
<dbReference type="InterPro" id="IPR016177">
    <property type="entry name" value="DNA-bd_dom_sf"/>
</dbReference>
<dbReference type="InterPro" id="IPR036955">
    <property type="entry name" value="AP2/ERF_dom_sf"/>
</dbReference>
<evidence type="ECO:0000259" key="6">
    <source>
        <dbReference type="PROSITE" id="PS51032"/>
    </source>
</evidence>
<dbReference type="SUPFAM" id="SSF54171">
    <property type="entry name" value="DNA-binding domain"/>
    <property type="match status" value="2"/>
</dbReference>
<feature type="domain" description="AP2/ERF" evidence="6">
    <location>
        <begin position="1"/>
        <end position="57"/>
    </location>
</feature>
<dbReference type="Gene3D" id="3.30.730.10">
    <property type="entry name" value="AP2/ERF domain"/>
    <property type="match status" value="2"/>
</dbReference>
<dbReference type="SMART" id="SM00380">
    <property type="entry name" value="AP2"/>
    <property type="match status" value="2"/>
</dbReference>
<reference evidence="7 8" key="1">
    <citation type="journal article" date="2021" name="Nat. Plants">
        <title>The Taxus genome provides insights into paclitaxel biosynthesis.</title>
        <authorList>
            <person name="Xiong X."/>
            <person name="Gou J."/>
            <person name="Liao Q."/>
            <person name="Li Y."/>
            <person name="Zhou Q."/>
            <person name="Bi G."/>
            <person name="Li C."/>
            <person name="Du R."/>
            <person name="Wang X."/>
            <person name="Sun T."/>
            <person name="Guo L."/>
            <person name="Liang H."/>
            <person name="Lu P."/>
            <person name="Wu Y."/>
            <person name="Zhang Z."/>
            <person name="Ro D.K."/>
            <person name="Shang Y."/>
            <person name="Huang S."/>
            <person name="Yan J."/>
        </authorList>
    </citation>
    <scope>NUCLEOTIDE SEQUENCE [LARGE SCALE GENOMIC DNA]</scope>
    <source>
        <strain evidence="7">Ta-2019</strain>
    </source>
</reference>
<keyword evidence="4" id="KW-0804">Transcription</keyword>
<keyword evidence="2" id="KW-0805">Transcription regulation</keyword>
<feature type="domain" description="AP2/ERF" evidence="6">
    <location>
        <begin position="75"/>
        <end position="134"/>
    </location>
</feature>
<gene>
    <name evidence="7" type="ORF">KI387_004820</name>
</gene>
<name>A0AA38GJU6_TAXCH</name>
<evidence type="ECO:0000256" key="1">
    <source>
        <dbReference type="ARBA" id="ARBA00004123"/>
    </source>
</evidence>
<organism evidence="7 8">
    <name type="scientific">Taxus chinensis</name>
    <name type="common">Chinese yew</name>
    <name type="synonym">Taxus wallichiana var. chinensis</name>
    <dbReference type="NCBI Taxonomy" id="29808"/>
    <lineage>
        <taxon>Eukaryota</taxon>
        <taxon>Viridiplantae</taxon>
        <taxon>Streptophyta</taxon>
        <taxon>Embryophyta</taxon>
        <taxon>Tracheophyta</taxon>
        <taxon>Spermatophyta</taxon>
        <taxon>Pinopsida</taxon>
        <taxon>Pinidae</taxon>
        <taxon>Conifers II</taxon>
        <taxon>Cupressales</taxon>
        <taxon>Taxaceae</taxon>
        <taxon>Taxus</taxon>
    </lineage>
</organism>
<dbReference type="PANTHER" id="PTHR32467">
    <property type="entry name" value="AP2-LIKE ETHYLENE-RESPONSIVE TRANSCRIPTION FACTOR"/>
    <property type="match status" value="1"/>
</dbReference>
<evidence type="ECO:0000256" key="2">
    <source>
        <dbReference type="ARBA" id="ARBA00023015"/>
    </source>
</evidence>
<protein>
    <recommendedName>
        <fullName evidence="6">AP2/ERF domain-containing protein</fullName>
    </recommendedName>
</protein>
<sequence>NRWTWRFEAHLWDKICKKEGQCRKGRQGGYDKEENAGRAYDLAALKYWGPTTVTNFPVESYEKELDEMKNMSTQDYVNLIRRSSTGFSRGASTFRGVTRLMIFTELPETQEEAAEAYDIASIKYRGENEVTNFDISRYDVNSIMEDVQPIGKQRPRKFPAEKT</sequence>
<evidence type="ECO:0000256" key="4">
    <source>
        <dbReference type="ARBA" id="ARBA00023163"/>
    </source>
</evidence>
<proteinExistence type="predicted"/>
<evidence type="ECO:0000256" key="3">
    <source>
        <dbReference type="ARBA" id="ARBA00023125"/>
    </source>
</evidence>
<evidence type="ECO:0000256" key="5">
    <source>
        <dbReference type="ARBA" id="ARBA00023242"/>
    </source>
</evidence>
<dbReference type="GO" id="GO:0005634">
    <property type="term" value="C:nucleus"/>
    <property type="evidence" value="ECO:0007669"/>
    <property type="project" value="UniProtKB-SubCell"/>
</dbReference>
<dbReference type="PROSITE" id="PS51032">
    <property type="entry name" value="AP2_ERF"/>
    <property type="match status" value="2"/>
</dbReference>
<evidence type="ECO:0000313" key="8">
    <source>
        <dbReference type="Proteomes" id="UP000824469"/>
    </source>
</evidence>
<comment type="subcellular location">
    <subcellularLocation>
        <location evidence="1">Nucleus</location>
    </subcellularLocation>
</comment>
<dbReference type="PANTHER" id="PTHR32467:SF99">
    <property type="entry name" value="AP2-LIKE ETHYLENE-RESPONSIVE TRANSCRIPTION FACTOR AIL5"/>
    <property type="match status" value="1"/>
</dbReference>
<dbReference type="EMBL" id="JAHRHJ020000002">
    <property type="protein sequence ID" value="KAH9324642.1"/>
    <property type="molecule type" value="Genomic_DNA"/>
</dbReference>
<accession>A0AA38GJU6</accession>
<dbReference type="GO" id="GO:0003700">
    <property type="term" value="F:DNA-binding transcription factor activity"/>
    <property type="evidence" value="ECO:0007669"/>
    <property type="project" value="InterPro"/>
</dbReference>
<dbReference type="GO" id="GO:0003677">
    <property type="term" value="F:DNA binding"/>
    <property type="evidence" value="ECO:0007669"/>
    <property type="project" value="UniProtKB-KW"/>
</dbReference>
<dbReference type="OMA" id="HICSNAT"/>
<evidence type="ECO:0000313" key="7">
    <source>
        <dbReference type="EMBL" id="KAH9324642.1"/>
    </source>
</evidence>
<feature type="non-terminal residue" evidence="7">
    <location>
        <position position="1"/>
    </location>
</feature>